<protein>
    <submittedName>
        <fullName evidence="1">Uncharacterized protein</fullName>
    </submittedName>
</protein>
<keyword evidence="2" id="KW-1185">Reference proteome</keyword>
<comment type="caution">
    <text evidence="1">The sequence shown here is derived from an EMBL/GenBank/DDBJ whole genome shotgun (WGS) entry which is preliminary data.</text>
</comment>
<organism evidence="1 2">
    <name type="scientific">Stylosanthes scabra</name>
    <dbReference type="NCBI Taxonomy" id="79078"/>
    <lineage>
        <taxon>Eukaryota</taxon>
        <taxon>Viridiplantae</taxon>
        <taxon>Streptophyta</taxon>
        <taxon>Embryophyta</taxon>
        <taxon>Tracheophyta</taxon>
        <taxon>Spermatophyta</taxon>
        <taxon>Magnoliopsida</taxon>
        <taxon>eudicotyledons</taxon>
        <taxon>Gunneridae</taxon>
        <taxon>Pentapetalae</taxon>
        <taxon>rosids</taxon>
        <taxon>fabids</taxon>
        <taxon>Fabales</taxon>
        <taxon>Fabaceae</taxon>
        <taxon>Papilionoideae</taxon>
        <taxon>50 kb inversion clade</taxon>
        <taxon>dalbergioids sensu lato</taxon>
        <taxon>Dalbergieae</taxon>
        <taxon>Pterocarpus clade</taxon>
        <taxon>Stylosanthes</taxon>
    </lineage>
</organism>
<reference evidence="1 2" key="1">
    <citation type="journal article" date="2023" name="Plants (Basel)">
        <title>Bridging the Gap: Combining Genomics and Transcriptomics Approaches to Understand Stylosanthes scabra, an Orphan Legume from the Brazilian Caatinga.</title>
        <authorList>
            <person name="Ferreira-Neto J.R.C."/>
            <person name="da Silva M.D."/>
            <person name="Binneck E."/>
            <person name="de Melo N.F."/>
            <person name="da Silva R.H."/>
            <person name="de Melo A.L.T.M."/>
            <person name="Pandolfi V."/>
            <person name="Bustamante F.O."/>
            <person name="Brasileiro-Vidal A.C."/>
            <person name="Benko-Iseppon A.M."/>
        </authorList>
    </citation>
    <scope>NUCLEOTIDE SEQUENCE [LARGE SCALE GENOMIC DNA]</scope>
    <source>
        <tissue evidence="1">Leaves</tissue>
    </source>
</reference>
<evidence type="ECO:0000313" key="2">
    <source>
        <dbReference type="Proteomes" id="UP001341840"/>
    </source>
</evidence>
<accession>A0ABU6Z2K9</accession>
<evidence type="ECO:0000313" key="1">
    <source>
        <dbReference type="EMBL" id="MED6216739.1"/>
    </source>
</evidence>
<name>A0ABU6Z2K9_9FABA</name>
<sequence length="59" mass="6104">MLYEGISFISHSVAASFLADTGACFAFTPTLSHCDGGCLGESSARRAEAAGDLEAKSFQ</sequence>
<dbReference type="Proteomes" id="UP001341840">
    <property type="component" value="Unassembled WGS sequence"/>
</dbReference>
<feature type="non-terminal residue" evidence="1">
    <location>
        <position position="59"/>
    </location>
</feature>
<dbReference type="EMBL" id="JASCZI010271885">
    <property type="protein sequence ID" value="MED6216739.1"/>
    <property type="molecule type" value="Genomic_DNA"/>
</dbReference>
<gene>
    <name evidence="1" type="ORF">PIB30_010486</name>
</gene>
<proteinExistence type="predicted"/>